<feature type="domain" description="HTH cro/C1-type" evidence="1">
    <location>
        <begin position="43"/>
        <end position="78"/>
    </location>
</feature>
<name>A0ABW8AR89_9ACTN</name>
<proteinExistence type="predicted"/>
<accession>A0ABW8AR89</accession>
<comment type="caution">
    <text evidence="2">The sequence shown here is derived from an EMBL/GenBank/DDBJ whole genome shotgun (WGS) entry which is preliminary data.</text>
</comment>
<dbReference type="RefSeq" id="WP_398281167.1">
    <property type="nucleotide sequence ID" value="NZ_JBITLV010000004.1"/>
</dbReference>
<dbReference type="InterPro" id="IPR001387">
    <property type="entry name" value="Cro/C1-type_HTH"/>
</dbReference>
<protein>
    <submittedName>
        <fullName evidence="2">Helix-turn-helix domain-containing protein</fullName>
    </submittedName>
</protein>
<evidence type="ECO:0000313" key="3">
    <source>
        <dbReference type="Proteomes" id="UP001612915"/>
    </source>
</evidence>
<dbReference type="EMBL" id="JBITLV010000004">
    <property type="protein sequence ID" value="MFI7588141.1"/>
    <property type="molecule type" value="Genomic_DNA"/>
</dbReference>
<dbReference type="InterPro" id="IPR010982">
    <property type="entry name" value="Lambda_DNA-bd_dom_sf"/>
</dbReference>
<organism evidence="2 3">
    <name type="scientific">Spongisporangium articulatum</name>
    <dbReference type="NCBI Taxonomy" id="3362603"/>
    <lineage>
        <taxon>Bacteria</taxon>
        <taxon>Bacillati</taxon>
        <taxon>Actinomycetota</taxon>
        <taxon>Actinomycetes</taxon>
        <taxon>Kineosporiales</taxon>
        <taxon>Kineosporiaceae</taxon>
        <taxon>Spongisporangium</taxon>
    </lineage>
</organism>
<dbReference type="Gene3D" id="1.10.260.40">
    <property type="entry name" value="lambda repressor-like DNA-binding domains"/>
    <property type="match status" value="1"/>
</dbReference>
<evidence type="ECO:0000313" key="2">
    <source>
        <dbReference type="EMBL" id="MFI7588141.1"/>
    </source>
</evidence>
<dbReference type="PROSITE" id="PS50943">
    <property type="entry name" value="HTH_CROC1"/>
    <property type="match status" value="1"/>
</dbReference>
<reference evidence="2 3" key="1">
    <citation type="submission" date="2024-10" db="EMBL/GenBank/DDBJ databases">
        <title>The Natural Products Discovery Center: Release of the First 8490 Sequenced Strains for Exploring Actinobacteria Biosynthetic Diversity.</title>
        <authorList>
            <person name="Kalkreuter E."/>
            <person name="Kautsar S.A."/>
            <person name="Yang D."/>
            <person name="Bader C.D."/>
            <person name="Teijaro C.N."/>
            <person name="Fluegel L."/>
            <person name="Davis C.M."/>
            <person name="Simpson J.R."/>
            <person name="Lauterbach L."/>
            <person name="Steele A.D."/>
            <person name="Gui C."/>
            <person name="Meng S."/>
            <person name="Li G."/>
            <person name="Viehrig K."/>
            <person name="Ye F."/>
            <person name="Su P."/>
            <person name="Kiefer A.F."/>
            <person name="Nichols A."/>
            <person name="Cepeda A.J."/>
            <person name="Yan W."/>
            <person name="Fan B."/>
            <person name="Jiang Y."/>
            <person name="Adhikari A."/>
            <person name="Zheng C.-J."/>
            <person name="Schuster L."/>
            <person name="Cowan T.M."/>
            <person name="Smanski M.J."/>
            <person name="Chevrette M.G."/>
            <person name="De Carvalho L.P.S."/>
            <person name="Shen B."/>
        </authorList>
    </citation>
    <scope>NUCLEOTIDE SEQUENCE [LARGE SCALE GENOMIC DNA]</scope>
    <source>
        <strain evidence="2 3">NPDC049639</strain>
    </source>
</reference>
<dbReference type="Proteomes" id="UP001612915">
    <property type="component" value="Unassembled WGS sequence"/>
</dbReference>
<evidence type="ECO:0000259" key="1">
    <source>
        <dbReference type="PROSITE" id="PS50943"/>
    </source>
</evidence>
<gene>
    <name evidence="2" type="ORF">ACIB24_13820</name>
</gene>
<dbReference type="SUPFAM" id="SSF47413">
    <property type="entry name" value="lambda repressor-like DNA-binding domains"/>
    <property type="match status" value="1"/>
</dbReference>
<dbReference type="CDD" id="cd00093">
    <property type="entry name" value="HTH_XRE"/>
    <property type="match status" value="1"/>
</dbReference>
<sequence length="145" mass="15744">MTQERSLADRLETLFRTVHPAGRGEYTNKEVADAIAADGGATISVTYLWQLRNGQRDNPTMHHLEAIAKFFGVPPSYFFDDEAAARLDEQLGVLTALRDANVRGVALRTFGLSPAGVEAVTAMIEQVRRLEGLRDDAEEGSGAPG</sequence>
<keyword evidence="3" id="KW-1185">Reference proteome</keyword>